<feature type="transmembrane region" description="Helical" evidence="1">
    <location>
        <begin position="6"/>
        <end position="29"/>
    </location>
</feature>
<dbReference type="AlphaFoldDB" id="A0A1I7X1G6"/>
<keyword evidence="1" id="KW-0812">Transmembrane</keyword>
<proteinExistence type="predicted"/>
<accession>A0A1I7X1G6</accession>
<evidence type="ECO:0000256" key="1">
    <source>
        <dbReference type="SAM" id="Phobius"/>
    </source>
</evidence>
<name>A0A1I7X1G6_HETBA</name>
<evidence type="ECO:0000313" key="2">
    <source>
        <dbReference type="Proteomes" id="UP000095283"/>
    </source>
</evidence>
<keyword evidence="1" id="KW-0472">Membrane</keyword>
<protein>
    <submittedName>
        <fullName evidence="3">7TM_GPCR_Srx domain-containing protein</fullName>
    </submittedName>
</protein>
<dbReference type="Proteomes" id="UP000095283">
    <property type="component" value="Unplaced"/>
</dbReference>
<reference evidence="3" key="1">
    <citation type="submission" date="2016-11" db="UniProtKB">
        <authorList>
            <consortium name="WormBaseParasite"/>
        </authorList>
    </citation>
    <scope>IDENTIFICATION</scope>
</reference>
<sequence>MAIIPRSTMVLISIISAKATTICIIVVLIGKRF</sequence>
<dbReference type="WBParaSite" id="Hba_11406">
    <property type="protein sequence ID" value="Hba_11406"/>
    <property type="gene ID" value="Hba_11406"/>
</dbReference>
<evidence type="ECO:0000313" key="3">
    <source>
        <dbReference type="WBParaSite" id="Hba_11406"/>
    </source>
</evidence>
<keyword evidence="2" id="KW-1185">Reference proteome</keyword>
<keyword evidence="1" id="KW-1133">Transmembrane helix</keyword>
<organism evidence="2 3">
    <name type="scientific">Heterorhabditis bacteriophora</name>
    <name type="common">Entomopathogenic nematode worm</name>
    <dbReference type="NCBI Taxonomy" id="37862"/>
    <lineage>
        <taxon>Eukaryota</taxon>
        <taxon>Metazoa</taxon>
        <taxon>Ecdysozoa</taxon>
        <taxon>Nematoda</taxon>
        <taxon>Chromadorea</taxon>
        <taxon>Rhabditida</taxon>
        <taxon>Rhabditina</taxon>
        <taxon>Rhabditomorpha</taxon>
        <taxon>Strongyloidea</taxon>
        <taxon>Heterorhabditidae</taxon>
        <taxon>Heterorhabditis</taxon>
    </lineage>
</organism>